<feature type="transmembrane region" description="Helical" evidence="1">
    <location>
        <begin position="7"/>
        <end position="31"/>
    </location>
</feature>
<dbReference type="KEGG" id="mcg:GL4_2729"/>
<reference evidence="3 4" key="1">
    <citation type="submission" date="2014-09" db="EMBL/GenBank/DDBJ databases">
        <title>Genome sequencing of Methyloceanibacter caenitepidi Gela4.</title>
        <authorList>
            <person name="Takeuchi M."/>
            <person name="Susumu S."/>
            <person name="Kamagata Y."/>
            <person name="Oshima K."/>
            <person name="Hattori M."/>
            <person name="Iwasaki W."/>
        </authorList>
    </citation>
    <scope>NUCLEOTIDE SEQUENCE [LARGE SCALE GENOMIC DNA]</scope>
    <source>
        <strain evidence="3 4">Gela4</strain>
    </source>
</reference>
<protein>
    <submittedName>
        <fullName evidence="3">Phenylalanyl-tRNA synthetase beta subunit</fullName>
    </submittedName>
</protein>
<sequence>MWRFIKGFFSGILIGLVLGLGLGIFAFPYLFPPPEAKETLDRNEAGALVAKGTFIHANPADPIHYGKGEVSVYPKTVFLGEDFEVGPGPDYHVYLVPKAGIRSSDDVKDTMYVDLGRLRAFKGSQNYAIPDGVDLEKFPSVVIWCQQFGVLISPADLTFEQGAT</sequence>
<dbReference type="InterPro" id="IPR019545">
    <property type="entry name" value="DM13_domain"/>
</dbReference>
<dbReference type="GO" id="GO:0004812">
    <property type="term" value="F:aminoacyl-tRNA ligase activity"/>
    <property type="evidence" value="ECO:0007669"/>
    <property type="project" value="UniProtKB-KW"/>
</dbReference>
<keyword evidence="3" id="KW-0030">Aminoacyl-tRNA synthetase</keyword>
<accession>A0A0A8K5D8</accession>
<evidence type="ECO:0000259" key="2">
    <source>
        <dbReference type="PROSITE" id="PS51549"/>
    </source>
</evidence>
<dbReference type="STRING" id="1384459.GL4_2729"/>
<dbReference type="RefSeq" id="WP_045368207.1">
    <property type="nucleotide sequence ID" value="NZ_AP014648.1"/>
</dbReference>
<keyword evidence="3" id="KW-0436">Ligase</keyword>
<dbReference type="Proteomes" id="UP000031643">
    <property type="component" value="Chromosome"/>
</dbReference>
<keyword evidence="1" id="KW-1133">Transmembrane helix</keyword>
<proteinExistence type="predicted"/>
<dbReference type="Pfam" id="PF10517">
    <property type="entry name" value="DM13"/>
    <property type="match status" value="1"/>
</dbReference>
<feature type="domain" description="DM13" evidence="2">
    <location>
        <begin position="52"/>
        <end position="158"/>
    </location>
</feature>
<evidence type="ECO:0000313" key="4">
    <source>
        <dbReference type="Proteomes" id="UP000031643"/>
    </source>
</evidence>
<dbReference type="EMBL" id="AP014648">
    <property type="protein sequence ID" value="BAQ18163.1"/>
    <property type="molecule type" value="Genomic_DNA"/>
</dbReference>
<evidence type="ECO:0000313" key="3">
    <source>
        <dbReference type="EMBL" id="BAQ18163.1"/>
    </source>
</evidence>
<keyword evidence="4" id="KW-1185">Reference proteome</keyword>
<organism evidence="3 4">
    <name type="scientific">Methyloceanibacter caenitepidi</name>
    <dbReference type="NCBI Taxonomy" id="1384459"/>
    <lineage>
        <taxon>Bacteria</taxon>
        <taxon>Pseudomonadati</taxon>
        <taxon>Pseudomonadota</taxon>
        <taxon>Alphaproteobacteria</taxon>
        <taxon>Hyphomicrobiales</taxon>
        <taxon>Hyphomicrobiaceae</taxon>
        <taxon>Methyloceanibacter</taxon>
    </lineage>
</organism>
<dbReference type="OrthoDB" id="6106486at2"/>
<dbReference type="AlphaFoldDB" id="A0A0A8K5D8"/>
<dbReference type="PROSITE" id="PS51549">
    <property type="entry name" value="DM13"/>
    <property type="match status" value="1"/>
</dbReference>
<evidence type="ECO:0000256" key="1">
    <source>
        <dbReference type="SAM" id="Phobius"/>
    </source>
</evidence>
<dbReference type="HOGENOM" id="CLU_117522_0_0_5"/>
<keyword evidence="1" id="KW-0812">Transmembrane</keyword>
<keyword evidence="1" id="KW-0472">Membrane</keyword>
<name>A0A0A8K5D8_9HYPH</name>
<gene>
    <name evidence="3" type="ORF">GL4_2729</name>
</gene>